<dbReference type="AlphaFoldDB" id="A0A660L1D9"/>
<comment type="caution">
    <text evidence="1">The sequence shown here is derived from an EMBL/GenBank/DDBJ whole genome shotgun (WGS) entry which is preliminary data.</text>
</comment>
<dbReference type="RefSeq" id="WP_121256683.1">
    <property type="nucleotide sequence ID" value="NZ_RBIL01000002.1"/>
</dbReference>
<evidence type="ECO:0000313" key="1">
    <source>
        <dbReference type="EMBL" id="RKQ87801.1"/>
    </source>
</evidence>
<dbReference type="Proteomes" id="UP000278962">
    <property type="component" value="Unassembled WGS sequence"/>
</dbReference>
<dbReference type="EMBL" id="RBIL01000002">
    <property type="protein sequence ID" value="RKQ87801.1"/>
    <property type="molecule type" value="Genomic_DNA"/>
</dbReference>
<gene>
    <name evidence="1" type="ORF">C8N24_5830</name>
</gene>
<protein>
    <submittedName>
        <fullName evidence="1">Uncharacterized protein</fullName>
    </submittedName>
</protein>
<proteinExistence type="predicted"/>
<reference evidence="1 2" key="1">
    <citation type="submission" date="2018-10" db="EMBL/GenBank/DDBJ databases">
        <title>Genomic Encyclopedia of Archaeal and Bacterial Type Strains, Phase II (KMG-II): from individual species to whole genera.</title>
        <authorList>
            <person name="Goeker M."/>
        </authorList>
    </citation>
    <scope>NUCLEOTIDE SEQUENCE [LARGE SCALE GENOMIC DNA]</scope>
    <source>
        <strain evidence="1 2">DSM 14954</strain>
    </source>
</reference>
<name>A0A660L1D9_9ACTN</name>
<organism evidence="1 2">
    <name type="scientific">Solirubrobacter pauli</name>
    <dbReference type="NCBI Taxonomy" id="166793"/>
    <lineage>
        <taxon>Bacteria</taxon>
        <taxon>Bacillati</taxon>
        <taxon>Actinomycetota</taxon>
        <taxon>Thermoleophilia</taxon>
        <taxon>Solirubrobacterales</taxon>
        <taxon>Solirubrobacteraceae</taxon>
        <taxon>Solirubrobacter</taxon>
    </lineage>
</organism>
<keyword evidence="2" id="KW-1185">Reference proteome</keyword>
<dbReference type="OrthoDB" id="5242565at2"/>
<evidence type="ECO:0000313" key="2">
    <source>
        <dbReference type="Proteomes" id="UP000278962"/>
    </source>
</evidence>
<accession>A0A660L1D9</accession>
<sequence>MDLRELLGMLDMPPGESYYRSRIPCPEDERVARAVRAFSESSPGRQAVFREAIDGVRAGLLLVFSERMAALAVRMESGEPCVQGLVAASLAQEGDPREALAVPALHRRSAEILDIDNARLFDEAAGRTDLSGAHWLRDVRDADDTPEDVGYEEADDGEGFRYERAIARQPRHRY</sequence>